<dbReference type="AlphaFoldDB" id="A0A846ZMX5"/>
<dbReference type="InterPro" id="IPR017504">
    <property type="entry name" value="CHP03067_Planctomycetes"/>
</dbReference>
<keyword evidence="2" id="KW-1185">Reference proteome</keyword>
<proteinExistence type="predicted"/>
<gene>
    <name evidence="1" type="ORF">HF690_09545</name>
</gene>
<organism evidence="1 2">
    <name type="scientific">Oleiagrimonas citrea</name>
    <dbReference type="NCBI Taxonomy" id="1665687"/>
    <lineage>
        <taxon>Bacteria</taxon>
        <taxon>Pseudomonadati</taxon>
        <taxon>Pseudomonadota</taxon>
        <taxon>Gammaproteobacteria</taxon>
        <taxon>Lysobacterales</taxon>
        <taxon>Rhodanobacteraceae</taxon>
        <taxon>Oleiagrimonas</taxon>
    </lineage>
</organism>
<protein>
    <submittedName>
        <fullName evidence="1">TIGR03067 domain-containing protein</fullName>
    </submittedName>
</protein>
<sequence length="136" mass="14904">MNEENKNDHSNASEHDLALLQGEWVQVGVEDNGVIDPPDTYGGAGVINLIDGHRFEARSPDGTLMLHGTFTLDATTTPKSITWVDAIGEEAGQPILASYQLDDDRFVFIAADPGMARPTQFRTTQGLTMRSFVRRS</sequence>
<evidence type="ECO:0000313" key="2">
    <source>
        <dbReference type="Proteomes" id="UP000541636"/>
    </source>
</evidence>
<accession>A0A846ZMX5</accession>
<evidence type="ECO:0000313" key="1">
    <source>
        <dbReference type="EMBL" id="NKZ39192.1"/>
    </source>
</evidence>
<dbReference type="EMBL" id="JAAZQD010000003">
    <property type="protein sequence ID" value="NKZ39192.1"/>
    <property type="molecule type" value="Genomic_DNA"/>
</dbReference>
<comment type="caution">
    <text evidence="1">The sequence shown here is derived from an EMBL/GenBank/DDBJ whole genome shotgun (WGS) entry which is preliminary data.</text>
</comment>
<dbReference type="Proteomes" id="UP000541636">
    <property type="component" value="Unassembled WGS sequence"/>
</dbReference>
<dbReference type="NCBIfam" id="TIGR03067">
    <property type="entry name" value="Planc_TIGR03067"/>
    <property type="match status" value="1"/>
</dbReference>
<name>A0A846ZMX5_9GAMM</name>
<reference evidence="1 2" key="1">
    <citation type="journal article" date="2017" name="Int. J. Syst. Evol. Microbiol.">
        <title>Oleiagrimonas citrea sp. nov., a marine bacterium isolated from tidal flat sediment and emended description of the genus Oleiagrimonas Fang et al. 2015 and Oleiagrimonas soli.</title>
        <authorList>
            <person name="Yang S.H."/>
            <person name="Seo H.S."/>
            <person name="Seong C.N."/>
            <person name="Kwon K.K."/>
        </authorList>
    </citation>
    <scope>NUCLEOTIDE SEQUENCE [LARGE SCALE GENOMIC DNA]</scope>
    <source>
        <strain evidence="1 2">MEBiC09124</strain>
    </source>
</reference>